<evidence type="ECO:0008006" key="3">
    <source>
        <dbReference type="Google" id="ProtNLM"/>
    </source>
</evidence>
<reference evidence="1" key="1">
    <citation type="submission" date="2018-11" db="EMBL/GenBank/DDBJ databases">
        <authorList>
            <person name="Grassa J C."/>
        </authorList>
    </citation>
    <scope>NUCLEOTIDE SEQUENCE [LARGE SCALE GENOMIC DNA]</scope>
</reference>
<protein>
    <recommendedName>
        <fullName evidence="3">Reverse transcriptase domain-containing protein</fullName>
    </recommendedName>
</protein>
<sequence>MAMMNDSDLEAFYNSMALSDEDDDKIVHGDAEVDGGSTGVGYNGLVKPSVNFSGCSGSGGIATQSMNVHVEAMKVMHEGALEVKLKSPTKVFKHGLKEIYGSHISSSDNLHEVLVTSVHFDCMMEELSDGDDRSPGLMDGFPKALSKISLVDMGFEGARKSVINTMMLYGSYHRPLLNHLLLDFEARKQPRVLLDDKNFVFFHQNDTYQKKKNLILGIFDSSMLWVEEPRGESAFIPSRLITDNAMIGSACLNVIKCHKNGKEGFLAYKADIAKTYDRVDWNFSRDMMGHSSIIKRKIGQNTIAGLVCGRRSLMISHQLFAKDIFLFLEATQESCIRFWEILLLYEDASSQLVNLDESTVMKGFYYLNGNVIEVGRLIGLCFFGKVFCGGRDLWKERIRWLVDNGKSIHNQTDAWISKNHVGRAYSFHGGPELQLVSDLKFMFDHWNVPYEWVSELRFEVGMGAHFALIWAFMLVELLMVPHHPTQALSRCSNHLGPIAQVKTTMAAGGLSSSPSENLGMSDFNLFVDASINEEQMNVGLGVTVVRCEGKVLCSSASPTTISFSPHVVEATTILPCVDDWGAIPPPFFLIISVLFKLSIGNTCVRLNLVL</sequence>
<name>A0A803Q9K7_CANSA</name>
<dbReference type="EMBL" id="UZAU01000716">
    <property type="status" value="NOT_ANNOTATED_CDS"/>
    <property type="molecule type" value="Genomic_DNA"/>
</dbReference>
<evidence type="ECO:0000313" key="1">
    <source>
        <dbReference type="EnsemblPlants" id="cds.evm.model.08.1720"/>
    </source>
</evidence>
<keyword evidence="2" id="KW-1185">Reference proteome</keyword>
<reference evidence="1" key="2">
    <citation type="submission" date="2021-03" db="UniProtKB">
        <authorList>
            <consortium name="EnsemblPlants"/>
        </authorList>
    </citation>
    <scope>IDENTIFICATION</scope>
</reference>
<proteinExistence type="predicted"/>
<dbReference type="Gramene" id="evm.model.08.1720">
    <property type="protein sequence ID" value="cds.evm.model.08.1720"/>
    <property type="gene ID" value="evm.TU.08.1720"/>
</dbReference>
<dbReference type="AlphaFoldDB" id="A0A803Q9K7"/>
<dbReference type="Proteomes" id="UP000596661">
    <property type="component" value="Chromosome 8"/>
</dbReference>
<evidence type="ECO:0000313" key="2">
    <source>
        <dbReference type="Proteomes" id="UP000596661"/>
    </source>
</evidence>
<accession>A0A803Q9K7</accession>
<dbReference type="EnsemblPlants" id="evm.model.08.1720">
    <property type="protein sequence ID" value="cds.evm.model.08.1720"/>
    <property type="gene ID" value="evm.TU.08.1720"/>
</dbReference>
<organism evidence="1 2">
    <name type="scientific">Cannabis sativa</name>
    <name type="common">Hemp</name>
    <name type="synonym">Marijuana</name>
    <dbReference type="NCBI Taxonomy" id="3483"/>
    <lineage>
        <taxon>Eukaryota</taxon>
        <taxon>Viridiplantae</taxon>
        <taxon>Streptophyta</taxon>
        <taxon>Embryophyta</taxon>
        <taxon>Tracheophyta</taxon>
        <taxon>Spermatophyta</taxon>
        <taxon>Magnoliopsida</taxon>
        <taxon>eudicotyledons</taxon>
        <taxon>Gunneridae</taxon>
        <taxon>Pentapetalae</taxon>
        <taxon>rosids</taxon>
        <taxon>fabids</taxon>
        <taxon>Rosales</taxon>
        <taxon>Cannabaceae</taxon>
        <taxon>Cannabis</taxon>
    </lineage>
</organism>